<evidence type="ECO:0000256" key="8">
    <source>
        <dbReference type="ARBA" id="ARBA00022679"/>
    </source>
</evidence>
<feature type="domain" description="Glycosyl transferase family 51" evidence="19">
    <location>
        <begin position="58"/>
        <end position="232"/>
    </location>
</feature>
<evidence type="ECO:0000259" key="19">
    <source>
        <dbReference type="Pfam" id="PF00912"/>
    </source>
</evidence>
<evidence type="ECO:0000256" key="7">
    <source>
        <dbReference type="ARBA" id="ARBA00022676"/>
    </source>
</evidence>
<evidence type="ECO:0000313" key="21">
    <source>
        <dbReference type="Proteomes" id="UP000253908"/>
    </source>
</evidence>
<dbReference type="Pfam" id="PF00905">
    <property type="entry name" value="Transpeptidase"/>
    <property type="match status" value="1"/>
</dbReference>
<keyword evidence="17" id="KW-1133">Transmembrane helix</keyword>
<feature type="transmembrane region" description="Helical" evidence="17">
    <location>
        <begin position="12"/>
        <end position="39"/>
    </location>
</feature>
<dbReference type="GO" id="GO:0005886">
    <property type="term" value="C:plasma membrane"/>
    <property type="evidence" value="ECO:0007669"/>
    <property type="project" value="UniProtKB-SubCell"/>
</dbReference>
<keyword evidence="17" id="KW-0812">Transmembrane</keyword>
<dbReference type="Gene3D" id="3.40.710.10">
    <property type="entry name" value="DD-peptidase/beta-lactamase superfamily"/>
    <property type="match status" value="1"/>
</dbReference>
<reference evidence="21" key="1">
    <citation type="submission" date="2017-11" db="EMBL/GenBank/DDBJ databases">
        <authorList>
            <person name="Zhu W."/>
        </authorList>
    </citation>
    <scope>NUCLEOTIDE SEQUENCE [LARGE SCALE GENOMIC DNA]</scope>
    <source>
        <strain evidence="21">160</strain>
    </source>
</reference>
<evidence type="ECO:0000256" key="16">
    <source>
        <dbReference type="ARBA" id="ARBA00049902"/>
    </source>
</evidence>
<dbReference type="GO" id="GO:0008658">
    <property type="term" value="F:penicillin binding"/>
    <property type="evidence" value="ECO:0007669"/>
    <property type="project" value="InterPro"/>
</dbReference>
<dbReference type="GO" id="GO:0006508">
    <property type="term" value="P:proteolysis"/>
    <property type="evidence" value="ECO:0007669"/>
    <property type="project" value="UniProtKB-KW"/>
</dbReference>
<evidence type="ECO:0000256" key="4">
    <source>
        <dbReference type="ARBA" id="ARBA00022475"/>
    </source>
</evidence>
<dbReference type="GO" id="GO:0030288">
    <property type="term" value="C:outer membrane-bounded periplasmic space"/>
    <property type="evidence" value="ECO:0007669"/>
    <property type="project" value="TreeGrafter"/>
</dbReference>
<dbReference type="Proteomes" id="UP000253908">
    <property type="component" value="Chromosome"/>
</dbReference>
<dbReference type="Pfam" id="PF00912">
    <property type="entry name" value="Transgly"/>
    <property type="match status" value="1"/>
</dbReference>
<sequence>MKHRLLFKRKNRIIIKLLIGMFISACLFLTGIYFISFLLGPPALISEQNTIYYSSNGEVIGEESGLGNRYWLNLDEMPSAFVDATLLIEDQHFFEHHGFDLKRIAGAIVKNVQSLTLREGASTLTQQYARNIFLSHEKTWTRKLKEAFYTIRLEMYYSKEEILEGYLNTVYYGHGAYGVEAASKYFFNKSAEKLDLAESAMLAGIPKGPTYYSPFNNEENASNRQAIILNVMRDNGAITNEEYNDAKAEELAYSETRKIDKEMVGPYFQDLVLSEAANLLDLEMNAIRTGGFNIYTTLDIDQQSTLEATTSSTISTQSDIEIGAIAMDPKSGAIRALIGGRDYQESTFNRAVDALRMPGSTFKPFLYYAALNNGYTASTLLESKPTTFMLEDGEVYAPSNYNDYYAEEPITLAQALSLSDNIYAVKTNLYLGADNLVKTARQFGITSDLPAVPSLALGTATVSLKEMVTAYGMLANGGRQIDGHTIEKITDQNGKVIFERKNKPGPLVLEPKQTFILTNLMTGMFDHNLDGYTAVTGASIADSLTRPYAGKSGTTNSDNWMIGYSPSLVTGIWTGYDDNRAMEVVAESAYAKKIWADFMEYAHKELPQENFIAPVGVVGIPIDPNTGALATPYCDTSVIMYFEKGTEPRRYCTEHFHEEDEFEVGPDKDKGIIERWFDLF</sequence>
<dbReference type="InterPro" id="IPR023346">
    <property type="entry name" value="Lysozyme-like_dom_sf"/>
</dbReference>
<evidence type="ECO:0000256" key="11">
    <source>
        <dbReference type="ARBA" id="ARBA00022984"/>
    </source>
</evidence>
<gene>
    <name evidence="20" type="ORF">CUC15_17705</name>
</gene>
<keyword evidence="21" id="KW-1185">Reference proteome</keyword>
<evidence type="ECO:0000256" key="12">
    <source>
        <dbReference type="ARBA" id="ARBA00023136"/>
    </source>
</evidence>
<dbReference type="GO" id="GO:0008360">
    <property type="term" value="P:regulation of cell shape"/>
    <property type="evidence" value="ECO:0007669"/>
    <property type="project" value="UniProtKB-KW"/>
</dbReference>
<evidence type="ECO:0000256" key="14">
    <source>
        <dbReference type="ARBA" id="ARBA00023316"/>
    </source>
</evidence>
<dbReference type="AlphaFoldDB" id="A0A345PKY3"/>
<dbReference type="GO" id="GO:0008955">
    <property type="term" value="F:peptidoglycan glycosyltransferase activity"/>
    <property type="evidence" value="ECO:0007669"/>
    <property type="project" value="UniProtKB-EC"/>
</dbReference>
<dbReference type="SUPFAM" id="SSF53955">
    <property type="entry name" value="Lysozyme-like"/>
    <property type="match status" value="1"/>
</dbReference>
<dbReference type="FunFam" id="1.10.3810.10:FF:000001">
    <property type="entry name" value="Penicillin-binding protein 1A"/>
    <property type="match status" value="1"/>
</dbReference>
<evidence type="ECO:0000256" key="10">
    <source>
        <dbReference type="ARBA" id="ARBA00022960"/>
    </source>
</evidence>
<dbReference type="InterPro" id="IPR001264">
    <property type="entry name" value="Glyco_trans_51"/>
</dbReference>
<name>A0A345PKY3_9BACI</name>
<proteinExistence type="inferred from homology"/>
<evidence type="ECO:0000256" key="3">
    <source>
        <dbReference type="ARBA" id="ARBA00007739"/>
    </source>
</evidence>
<dbReference type="GO" id="GO:0071555">
    <property type="term" value="P:cell wall organization"/>
    <property type="evidence" value="ECO:0007669"/>
    <property type="project" value="UniProtKB-KW"/>
</dbReference>
<dbReference type="InterPro" id="IPR001460">
    <property type="entry name" value="PCN-bd_Tpept"/>
</dbReference>
<dbReference type="RefSeq" id="WP_114917947.1">
    <property type="nucleotide sequence ID" value="NZ_CP024848.1"/>
</dbReference>
<accession>A0A345PKY3</accession>
<dbReference type="Gene3D" id="1.10.3810.10">
    <property type="entry name" value="Biosynthetic peptidoglycan transglycosylase-like"/>
    <property type="match status" value="1"/>
</dbReference>
<evidence type="ECO:0000256" key="13">
    <source>
        <dbReference type="ARBA" id="ARBA00023268"/>
    </source>
</evidence>
<dbReference type="PANTHER" id="PTHR32282:SF11">
    <property type="entry name" value="PENICILLIN-BINDING PROTEIN 1B"/>
    <property type="match status" value="1"/>
</dbReference>
<keyword evidence="7" id="KW-0328">Glycosyltransferase</keyword>
<dbReference type="KEGG" id="ocn:CUC15_17705"/>
<keyword evidence="10" id="KW-0133">Cell shape</keyword>
<comment type="similarity">
    <text evidence="2">In the C-terminal section; belongs to the transpeptidase family.</text>
</comment>
<dbReference type="EMBL" id="CP024848">
    <property type="protein sequence ID" value="AXI10663.1"/>
    <property type="molecule type" value="Genomic_DNA"/>
</dbReference>
<comment type="similarity">
    <text evidence="3">In the N-terminal section; belongs to the glycosyltransferase 51 family.</text>
</comment>
<dbReference type="PANTHER" id="PTHR32282">
    <property type="entry name" value="BINDING PROTEIN TRANSPEPTIDASE, PUTATIVE-RELATED"/>
    <property type="match status" value="1"/>
</dbReference>
<evidence type="ECO:0000256" key="6">
    <source>
        <dbReference type="ARBA" id="ARBA00022670"/>
    </source>
</evidence>
<evidence type="ECO:0000256" key="2">
    <source>
        <dbReference type="ARBA" id="ARBA00007090"/>
    </source>
</evidence>
<keyword evidence="13" id="KW-0511">Multifunctional enzyme</keyword>
<feature type="domain" description="Penicillin-binding protein transpeptidase" evidence="18">
    <location>
        <begin position="323"/>
        <end position="567"/>
    </location>
</feature>
<comment type="subcellular location">
    <subcellularLocation>
        <location evidence="1">Cell membrane</location>
    </subcellularLocation>
</comment>
<protein>
    <submittedName>
        <fullName evidence="20">Monofunctional biosynthetic peptidoglycan transglycosylase</fullName>
    </submittedName>
</protein>
<keyword evidence="9" id="KW-0378">Hydrolase</keyword>
<evidence type="ECO:0000256" key="1">
    <source>
        <dbReference type="ARBA" id="ARBA00004236"/>
    </source>
</evidence>
<comment type="catalytic activity">
    <reaction evidence="15">
        <text>Preferential cleavage: (Ac)2-L-Lys-D-Ala-|-D-Ala. Also transpeptidation of peptidyl-alanyl moieties that are N-acyl substituents of D-alanine.</text>
        <dbReference type="EC" id="3.4.16.4"/>
    </reaction>
</comment>
<dbReference type="OrthoDB" id="9766909at2"/>
<dbReference type="InterPro" id="IPR036950">
    <property type="entry name" value="PBP_transglycosylase"/>
</dbReference>
<dbReference type="NCBIfam" id="TIGR02074">
    <property type="entry name" value="PBP_1a_fam"/>
    <property type="match status" value="1"/>
</dbReference>
<evidence type="ECO:0000256" key="5">
    <source>
        <dbReference type="ARBA" id="ARBA00022645"/>
    </source>
</evidence>
<organism evidence="20 21">
    <name type="scientific">Oceanobacillus zhaokaii</name>
    <dbReference type="NCBI Taxonomy" id="2052660"/>
    <lineage>
        <taxon>Bacteria</taxon>
        <taxon>Bacillati</taxon>
        <taxon>Bacillota</taxon>
        <taxon>Bacilli</taxon>
        <taxon>Bacillales</taxon>
        <taxon>Bacillaceae</taxon>
        <taxon>Oceanobacillus</taxon>
    </lineage>
</organism>
<comment type="catalytic activity">
    <reaction evidence="16">
        <text>[GlcNAc-(1-&gt;4)-Mur2Ac(oyl-L-Ala-gamma-D-Glu-L-Lys-D-Ala-D-Ala)](n)-di-trans,octa-cis-undecaprenyl diphosphate + beta-D-GlcNAc-(1-&gt;4)-Mur2Ac(oyl-L-Ala-gamma-D-Glu-L-Lys-D-Ala-D-Ala)-di-trans,octa-cis-undecaprenyl diphosphate = [GlcNAc-(1-&gt;4)-Mur2Ac(oyl-L-Ala-gamma-D-Glu-L-Lys-D-Ala-D-Ala)](n+1)-di-trans,octa-cis-undecaprenyl diphosphate + di-trans,octa-cis-undecaprenyl diphosphate + H(+)</text>
        <dbReference type="Rhea" id="RHEA:23708"/>
        <dbReference type="Rhea" id="RHEA-COMP:9602"/>
        <dbReference type="Rhea" id="RHEA-COMP:9603"/>
        <dbReference type="ChEBI" id="CHEBI:15378"/>
        <dbReference type="ChEBI" id="CHEBI:58405"/>
        <dbReference type="ChEBI" id="CHEBI:60033"/>
        <dbReference type="ChEBI" id="CHEBI:78435"/>
        <dbReference type="EC" id="2.4.99.28"/>
    </reaction>
</comment>
<keyword evidence="8" id="KW-0808">Transferase</keyword>
<keyword evidence="5" id="KW-0121">Carboxypeptidase</keyword>
<evidence type="ECO:0000256" key="17">
    <source>
        <dbReference type="SAM" id="Phobius"/>
    </source>
</evidence>
<keyword evidence="11" id="KW-0573">Peptidoglycan synthesis</keyword>
<dbReference type="InterPro" id="IPR050396">
    <property type="entry name" value="Glycosyltr_51/Transpeptidase"/>
</dbReference>
<dbReference type="SUPFAM" id="SSF56601">
    <property type="entry name" value="beta-lactamase/transpeptidase-like"/>
    <property type="match status" value="1"/>
</dbReference>
<dbReference type="GO" id="GO:0009252">
    <property type="term" value="P:peptidoglycan biosynthetic process"/>
    <property type="evidence" value="ECO:0007669"/>
    <property type="project" value="UniProtKB-KW"/>
</dbReference>
<dbReference type="GO" id="GO:0009002">
    <property type="term" value="F:serine-type D-Ala-D-Ala carboxypeptidase activity"/>
    <property type="evidence" value="ECO:0007669"/>
    <property type="project" value="UniProtKB-EC"/>
</dbReference>
<keyword evidence="6" id="KW-0645">Protease</keyword>
<keyword evidence="14" id="KW-0961">Cell wall biogenesis/degradation</keyword>
<keyword evidence="12 17" id="KW-0472">Membrane</keyword>
<evidence type="ECO:0000313" key="20">
    <source>
        <dbReference type="EMBL" id="AXI10663.1"/>
    </source>
</evidence>
<evidence type="ECO:0000259" key="18">
    <source>
        <dbReference type="Pfam" id="PF00905"/>
    </source>
</evidence>
<keyword evidence="4" id="KW-1003">Cell membrane</keyword>
<evidence type="ECO:0000256" key="15">
    <source>
        <dbReference type="ARBA" id="ARBA00034000"/>
    </source>
</evidence>
<dbReference type="InterPro" id="IPR012338">
    <property type="entry name" value="Beta-lactam/transpept-like"/>
</dbReference>
<evidence type="ECO:0000256" key="9">
    <source>
        <dbReference type="ARBA" id="ARBA00022801"/>
    </source>
</evidence>